<sequence length="492" mass="52800">MSAQAPYGATQGVGYQDPAAAPLDEKSDKSVRQDSTQDVESGELVNGGKPKDLEKVDSETITIHEGEAKFKRLGWVKLTVCMIVEAIALGSLSIPSAFAAVGMIGGVILCVSLGLISIYTSYLVGQVKLKYPNVTHYAEAVGLIGGRVGFEITSVMFILVLVLLLGSHALTGTIAWVSIVSDPTVCALVFSVVSAILIFILALPPSFEEFAWLGYVDFVSILAAIFITVVATGVQAAGQPGGLAAVPWSAYPPPGMTFYQAFEATTNIVLAYSFAICQFSFMDEMAVPKDYIKSIWALGLIEIFIYTVTGALIYAFVGPTVRSPALLSAGSTVARVAFGVALPVIFISGSINGVVAGRYILRRAFPHGTIQYVNTLKGWLVWVPLIGLQVLVAWIIAEAIPFFNALLGLISSLFISGFSYYFPAMFWWFLLKEGAWNKDWRNISLTIVNAAVFIIGMAILGCGTYANVQDIVDQYAQGKVRSSFACEQSAYS</sequence>
<gene>
    <name evidence="10" type="ORF">K489DRAFT_27020</name>
</gene>
<accession>A0A6J3MIM7</accession>
<evidence type="ECO:0000256" key="6">
    <source>
        <dbReference type="SAM" id="MobiDB-lite"/>
    </source>
</evidence>
<feature type="transmembrane region" description="Helical" evidence="7">
    <location>
        <begin position="294"/>
        <end position="316"/>
    </location>
</feature>
<evidence type="ECO:0000256" key="4">
    <source>
        <dbReference type="ARBA" id="ARBA00022989"/>
    </source>
</evidence>
<keyword evidence="5 7" id="KW-0472">Membrane</keyword>
<keyword evidence="9" id="KW-1185">Reference proteome</keyword>
<feature type="transmembrane region" description="Helical" evidence="7">
    <location>
        <begin position="75"/>
        <end position="94"/>
    </location>
</feature>
<evidence type="ECO:0000256" key="3">
    <source>
        <dbReference type="ARBA" id="ARBA00022692"/>
    </source>
</evidence>
<evidence type="ECO:0000259" key="8">
    <source>
        <dbReference type="Pfam" id="PF01490"/>
    </source>
</evidence>
<evidence type="ECO:0000256" key="7">
    <source>
        <dbReference type="SAM" id="Phobius"/>
    </source>
</evidence>
<feature type="transmembrane region" description="Helical" evidence="7">
    <location>
        <begin position="258"/>
        <end position="282"/>
    </location>
</feature>
<keyword evidence="3 7" id="KW-0812">Transmembrane</keyword>
<evidence type="ECO:0000256" key="2">
    <source>
        <dbReference type="ARBA" id="ARBA00008066"/>
    </source>
</evidence>
<dbReference type="RefSeq" id="XP_033464801.1">
    <property type="nucleotide sequence ID" value="XM_033600110.1"/>
</dbReference>
<evidence type="ECO:0000256" key="5">
    <source>
        <dbReference type="ARBA" id="ARBA00023136"/>
    </source>
</evidence>
<dbReference type="GO" id="GO:0016020">
    <property type="term" value="C:membrane"/>
    <property type="evidence" value="ECO:0007669"/>
    <property type="project" value="UniProtKB-SubCell"/>
</dbReference>
<dbReference type="Pfam" id="PF01490">
    <property type="entry name" value="Aa_trans"/>
    <property type="match status" value="1"/>
</dbReference>
<keyword evidence="4 7" id="KW-1133">Transmembrane helix</keyword>
<organism evidence="10">
    <name type="scientific">Dissoconium aciculare CBS 342.82</name>
    <dbReference type="NCBI Taxonomy" id="1314786"/>
    <lineage>
        <taxon>Eukaryota</taxon>
        <taxon>Fungi</taxon>
        <taxon>Dikarya</taxon>
        <taxon>Ascomycota</taxon>
        <taxon>Pezizomycotina</taxon>
        <taxon>Dothideomycetes</taxon>
        <taxon>Dothideomycetidae</taxon>
        <taxon>Mycosphaerellales</taxon>
        <taxon>Dissoconiaceae</taxon>
        <taxon>Dissoconium</taxon>
    </lineage>
</organism>
<reference evidence="10" key="3">
    <citation type="submission" date="2025-08" db="UniProtKB">
        <authorList>
            <consortium name="RefSeq"/>
        </authorList>
    </citation>
    <scope>IDENTIFICATION</scope>
    <source>
        <strain evidence="10">CBS 342.82</strain>
    </source>
</reference>
<dbReference type="GeneID" id="54357910"/>
<evidence type="ECO:0000256" key="1">
    <source>
        <dbReference type="ARBA" id="ARBA00004141"/>
    </source>
</evidence>
<dbReference type="Proteomes" id="UP000504637">
    <property type="component" value="Unplaced"/>
</dbReference>
<feature type="domain" description="Amino acid transporter transmembrane" evidence="8">
    <location>
        <begin position="73"/>
        <end position="466"/>
    </location>
</feature>
<feature type="transmembrane region" description="Helical" evidence="7">
    <location>
        <begin position="443"/>
        <end position="466"/>
    </location>
</feature>
<feature type="transmembrane region" description="Helical" evidence="7">
    <location>
        <begin position="100"/>
        <end position="124"/>
    </location>
</feature>
<name>A0A6J3MIM7_9PEZI</name>
<reference evidence="10" key="2">
    <citation type="submission" date="2020-04" db="EMBL/GenBank/DDBJ databases">
        <authorList>
            <consortium name="NCBI Genome Project"/>
        </authorList>
    </citation>
    <scope>NUCLEOTIDE SEQUENCE</scope>
    <source>
        <strain evidence="10">CBS 342.82</strain>
    </source>
</reference>
<feature type="transmembrane region" description="Helical" evidence="7">
    <location>
        <begin position="378"/>
        <end position="397"/>
    </location>
</feature>
<evidence type="ECO:0000313" key="10">
    <source>
        <dbReference type="RefSeq" id="XP_033464801.1"/>
    </source>
</evidence>
<dbReference type="AlphaFoldDB" id="A0A6J3MIM7"/>
<feature type="transmembrane region" description="Helical" evidence="7">
    <location>
        <begin position="185"/>
        <end position="203"/>
    </location>
</feature>
<dbReference type="PANTHER" id="PTHR22950">
    <property type="entry name" value="AMINO ACID TRANSPORTER"/>
    <property type="match status" value="1"/>
</dbReference>
<comment type="similarity">
    <text evidence="2">Belongs to the amino acid/polyamine transporter 2 family.</text>
</comment>
<dbReference type="InterPro" id="IPR013057">
    <property type="entry name" value="AA_transpt_TM"/>
</dbReference>
<evidence type="ECO:0000313" key="9">
    <source>
        <dbReference type="Proteomes" id="UP000504637"/>
    </source>
</evidence>
<feature type="transmembrane region" description="Helical" evidence="7">
    <location>
        <begin position="215"/>
        <end position="238"/>
    </location>
</feature>
<feature type="transmembrane region" description="Helical" evidence="7">
    <location>
        <begin position="336"/>
        <end position="357"/>
    </location>
</feature>
<protein>
    <recommendedName>
        <fullName evidence="8">Amino acid transporter transmembrane domain-containing protein</fullName>
    </recommendedName>
</protein>
<dbReference type="GO" id="GO:0015179">
    <property type="term" value="F:L-amino acid transmembrane transporter activity"/>
    <property type="evidence" value="ECO:0007669"/>
    <property type="project" value="TreeGrafter"/>
</dbReference>
<feature type="region of interest" description="Disordered" evidence="6">
    <location>
        <begin position="1"/>
        <end position="51"/>
    </location>
</feature>
<proteinExistence type="inferred from homology"/>
<comment type="subcellular location">
    <subcellularLocation>
        <location evidence="1">Membrane</location>
        <topology evidence="1">Multi-pass membrane protein</topology>
    </subcellularLocation>
</comment>
<dbReference type="PANTHER" id="PTHR22950:SF8">
    <property type="entry name" value="AMINO ACID TRANSPORTER (EUROFUNG)"/>
    <property type="match status" value="1"/>
</dbReference>
<dbReference type="OrthoDB" id="655540at2759"/>
<reference evidence="10" key="1">
    <citation type="submission" date="2020-01" db="EMBL/GenBank/DDBJ databases">
        <authorList>
            <consortium name="DOE Joint Genome Institute"/>
            <person name="Haridas S."/>
            <person name="Albert R."/>
            <person name="Binder M."/>
            <person name="Bloem J."/>
            <person name="Labutti K."/>
            <person name="Salamov A."/>
            <person name="Andreopoulos B."/>
            <person name="Baker S.E."/>
            <person name="Barry K."/>
            <person name="Bills G."/>
            <person name="Bluhm B.H."/>
            <person name="Cannon C."/>
            <person name="Castanera R."/>
            <person name="Culley D.E."/>
            <person name="Daum C."/>
            <person name="Ezra D."/>
            <person name="Gonzalez J.B."/>
            <person name="Henrissat B."/>
            <person name="Kuo A."/>
            <person name="Liang C."/>
            <person name="Lipzen A."/>
            <person name="Lutzoni F."/>
            <person name="Magnuson J."/>
            <person name="Mondo S."/>
            <person name="Nolan M."/>
            <person name="Ohm R."/>
            <person name="Pangilinan J."/>
            <person name="Park H.-J."/>
            <person name="Ramirez L."/>
            <person name="Alfaro M."/>
            <person name="Sun H."/>
            <person name="Tritt A."/>
            <person name="Yoshinaga Y."/>
            <person name="Zwiers L.-H."/>
            <person name="Turgeon B.G."/>
            <person name="Goodwin S.B."/>
            <person name="Spatafora J.W."/>
            <person name="Crous P.W."/>
            <person name="Grigoriev I.V."/>
        </authorList>
    </citation>
    <scope>NUCLEOTIDE SEQUENCE</scope>
    <source>
        <strain evidence="10">CBS 342.82</strain>
    </source>
</reference>
<feature type="compositionally biased region" description="Basic and acidic residues" evidence="6">
    <location>
        <begin position="23"/>
        <end position="32"/>
    </location>
</feature>
<feature type="transmembrane region" description="Helical" evidence="7">
    <location>
        <begin position="403"/>
        <end position="431"/>
    </location>
</feature>